<dbReference type="SUPFAM" id="SSF46785">
    <property type="entry name" value="Winged helix' DNA-binding domain"/>
    <property type="match status" value="1"/>
</dbReference>
<sequence>MDIKAQILTLLSKGEPMKTSEIAVAINADKAVVEKAIKQLKDSGEVISPKRCFYALK</sequence>
<accession>A0ABS5HH13</accession>
<evidence type="ECO:0000313" key="1">
    <source>
        <dbReference type="EMBL" id="MBR8463336.1"/>
    </source>
</evidence>
<proteinExistence type="predicted"/>
<reference evidence="1 2" key="1">
    <citation type="submission" date="2021-04" db="EMBL/GenBank/DDBJ databases">
        <title>Molecular and phenotypic characterization and identification of bacterial isolates recovered from the Anatolian ground squirrels (Spermophilus xanthoprymnus) and which have the potential to form a new species in the Campylobacter genus.</title>
        <authorList>
            <person name="Aydin F."/>
            <person name="Abay S."/>
            <person name="Kayman T."/>
            <person name="Karakaya E."/>
            <person name="Mustak H.K."/>
            <person name="Mustak I.B."/>
            <person name="Bilgin N."/>
            <person name="Duzler A."/>
            <person name="Sahin O."/>
            <person name="Guran O."/>
            <person name="Saticioglu I.B."/>
        </authorList>
    </citation>
    <scope>NUCLEOTIDE SEQUENCE [LARGE SCALE GENOMIC DNA]</scope>
    <source>
        <strain evidence="2">faydin-G24</strain>
    </source>
</reference>
<organism evidence="1 2">
    <name type="scientific">Campylobacter anatolicus</name>
    <dbReference type="NCBI Taxonomy" id="2829105"/>
    <lineage>
        <taxon>Bacteria</taxon>
        <taxon>Pseudomonadati</taxon>
        <taxon>Campylobacterota</taxon>
        <taxon>Epsilonproteobacteria</taxon>
        <taxon>Campylobacterales</taxon>
        <taxon>Campylobacteraceae</taxon>
        <taxon>Campylobacter</taxon>
    </lineage>
</organism>
<comment type="caution">
    <text evidence="1">The sequence shown here is derived from an EMBL/GenBank/DDBJ whole genome shotgun (WGS) entry which is preliminary data.</text>
</comment>
<dbReference type="InterPro" id="IPR036390">
    <property type="entry name" value="WH_DNA-bd_sf"/>
</dbReference>
<dbReference type="RefSeq" id="WP_212141536.1">
    <property type="nucleotide sequence ID" value="NZ_JAGSSW010000002.1"/>
</dbReference>
<dbReference type="Proteomes" id="UP000682951">
    <property type="component" value="Unassembled WGS sequence"/>
</dbReference>
<name>A0ABS5HH13_9BACT</name>
<dbReference type="Gene3D" id="1.10.10.10">
    <property type="entry name" value="Winged helix-like DNA-binding domain superfamily/Winged helix DNA-binding domain"/>
    <property type="match status" value="1"/>
</dbReference>
<protein>
    <submittedName>
        <fullName evidence="1">ArsR family transcriptional regulator</fullName>
    </submittedName>
</protein>
<dbReference type="EMBL" id="JAGSSW010000002">
    <property type="protein sequence ID" value="MBR8463336.1"/>
    <property type="molecule type" value="Genomic_DNA"/>
</dbReference>
<gene>
    <name evidence="1" type="ORF">KDD93_01960</name>
</gene>
<dbReference type="InterPro" id="IPR036388">
    <property type="entry name" value="WH-like_DNA-bd_sf"/>
</dbReference>
<evidence type="ECO:0000313" key="2">
    <source>
        <dbReference type="Proteomes" id="UP000682951"/>
    </source>
</evidence>
<keyword evidence="2" id="KW-1185">Reference proteome</keyword>